<dbReference type="SUPFAM" id="SSF53474">
    <property type="entry name" value="alpha/beta-Hydrolases"/>
    <property type="match status" value="1"/>
</dbReference>
<dbReference type="RefSeq" id="WP_092828660.1">
    <property type="nucleotide sequence ID" value="NZ_FOGS01000009.1"/>
</dbReference>
<dbReference type="AlphaFoldDB" id="A0A1H9VCW3"/>
<evidence type="ECO:0000259" key="1">
    <source>
        <dbReference type="Pfam" id="PF00561"/>
    </source>
</evidence>
<dbReference type="InterPro" id="IPR029058">
    <property type="entry name" value="AB_hydrolase_fold"/>
</dbReference>
<dbReference type="EMBL" id="FOGS01000009">
    <property type="protein sequence ID" value="SES19391.1"/>
    <property type="molecule type" value="Genomic_DNA"/>
</dbReference>
<feature type="domain" description="AB hydrolase-1" evidence="1">
    <location>
        <begin position="26"/>
        <end position="279"/>
    </location>
</feature>
<evidence type="ECO:0000313" key="2">
    <source>
        <dbReference type="EMBL" id="SES19391.1"/>
    </source>
</evidence>
<dbReference type="Gene3D" id="3.40.50.1820">
    <property type="entry name" value="alpha/beta hydrolase"/>
    <property type="match status" value="1"/>
</dbReference>
<organism evidence="2 3">
    <name type="scientific">Vreelandella subterranea</name>
    <dbReference type="NCBI Taxonomy" id="416874"/>
    <lineage>
        <taxon>Bacteria</taxon>
        <taxon>Pseudomonadati</taxon>
        <taxon>Pseudomonadota</taxon>
        <taxon>Gammaproteobacteria</taxon>
        <taxon>Oceanospirillales</taxon>
        <taxon>Halomonadaceae</taxon>
        <taxon>Vreelandella</taxon>
    </lineage>
</organism>
<dbReference type="STRING" id="416874.SAMN04487958_1098"/>
<dbReference type="Pfam" id="PF00561">
    <property type="entry name" value="Abhydrolase_1"/>
    <property type="match status" value="1"/>
</dbReference>
<reference evidence="3" key="1">
    <citation type="submission" date="2016-10" db="EMBL/GenBank/DDBJ databases">
        <authorList>
            <person name="Varghese N."/>
            <person name="Submissions S."/>
        </authorList>
    </citation>
    <scope>NUCLEOTIDE SEQUENCE [LARGE SCALE GENOMIC DNA]</scope>
    <source>
        <strain evidence="3">CGMCC 1.6495</strain>
    </source>
</reference>
<dbReference type="InterPro" id="IPR000073">
    <property type="entry name" value="AB_hydrolase_1"/>
</dbReference>
<evidence type="ECO:0000313" key="3">
    <source>
        <dbReference type="Proteomes" id="UP000198505"/>
    </source>
</evidence>
<dbReference type="Proteomes" id="UP000198505">
    <property type="component" value="Unassembled WGS sequence"/>
</dbReference>
<protein>
    <submittedName>
        <fullName evidence="2">Haloacetate dehalogenase</fullName>
    </submittedName>
</protein>
<keyword evidence="3" id="KW-1185">Reference proteome</keyword>
<dbReference type="PANTHER" id="PTHR43329">
    <property type="entry name" value="EPOXIDE HYDROLASE"/>
    <property type="match status" value="1"/>
</dbReference>
<sequence>MFDDFEKRRIQTDDAEIFVCRGGSGPPLLLLHGYPQNHVMWHAVATQLRHHFTLVIPDLRGYGESKGPEPDPEHQGYSKRAMAQDMVEVMSALGYEQFLLAGHDRGARVGYRLVLDHPERVLRFAALDIVPTLAVWERMNKDVAMRTYHWPFLAQPAPLPERLIGHDPEFYLRHLLAQWAGRVEAITAPALAEYIRHFNKPSVIEATCEDYRAGATVDLEHDRADRNSGRRIQCPMLVVWGRGFLAGQAESPLSVWRDWADDVQEVALDCGHFVAEEEPDACAAALRNFFGE</sequence>
<name>A0A1H9VCW3_9GAMM</name>
<proteinExistence type="predicted"/>
<accession>A0A1H9VCW3</accession>
<gene>
    <name evidence="2" type="ORF">SAMN04487958_1098</name>
</gene>